<dbReference type="SUPFAM" id="SSF52540">
    <property type="entry name" value="P-loop containing nucleoside triphosphate hydrolases"/>
    <property type="match status" value="1"/>
</dbReference>
<reference evidence="2" key="1">
    <citation type="submission" date="2018-09" db="EMBL/GenBank/DDBJ databases">
        <authorList>
            <person name="Livingstone P.G."/>
            <person name="Whitworth D.E."/>
        </authorList>
    </citation>
    <scope>NUCLEOTIDE SEQUENCE [LARGE SCALE GENOMIC DNA]</scope>
    <source>
        <strain evidence="2">CA054A</strain>
    </source>
</reference>
<gene>
    <name evidence="1" type="ORF">D7V88_31080</name>
</gene>
<evidence type="ECO:0000313" key="1">
    <source>
        <dbReference type="EMBL" id="RKG77362.1"/>
    </source>
</evidence>
<organism evidence="1 2">
    <name type="scientific">Corallococcus terminator</name>
    <dbReference type="NCBI Taxonomy" id="2316733"/>
    <lineage>
        <taxon>Bacteria</taxon>
        <taxon>Pseudomonadati</taxon>
        <taxon>Myxococcota</taxon>
        <taxon>Myxococcia</taxon>
        <taxon>Myxococcales</taxon>
        <taxon>Cystobacterineae</taxon>
        <taxon>Myxococcaceae</taxon>
        <taxon>Corallococcus</taxon>
    </lineage>
</organism>
<dbReference type="OrthoDB" id="8564590at2"/>
<keyword evidence="1" id="KW-0547">Nucleotide-binding</keyword>
<dbReference type="GO" id="GO:0005524">
    <property type="term" value="F:ATP binding"/>
    <property type="evidence" value="ECO:0007669"/>
    <property type="project" value="UniProtKB-KW"/>
</dbReference>
<comment type="caution">
    <text evidence="1">The sequence shown here is derived from an EMBL/GenBank/DDBJ whole genome shotgun (WGS) entry which is preliminary data.</text>
</comment>
<dbReference type="InterPro" id="IPR027417">
    <property type="entry name" value="P-loop_NTPase"/>
</dbReference>
<dbReference type="Proteomes" id="UP000268094">
    <property type="component" value="Unassembled WGS sequence"/>
</dbReference>
<dbReference type="GO" id="GO:0046404">
    <property type="term" value="F:ATP-dependent polydeoxyribonucleotide 5'-hydroxyl-kinase activity"/>
    <property type="evidence" value="ECO:0007669"/>
    <property type="project" value="TreeGrafter"/>
</dbReference>
<dbReference type="RefSeq" id="WP_120544243.1">
    <property type="nucleotide sequence ID" value="NZ_RAVZ01000285.1"/>
</dbReference>
<keyword evidence="2" id="KW-1185">Reference proteome</keyword>
<keyword evidence="1" id="KW-0067">ATP-binding</keyword>
<dbReference type="Gene3D" id="3.40.50.300">
    <property type="entry name" value="P-loop containing nucleotide triphosphate hydrolases"/>
    <property type="match status" value="1"/>
</dbReference>
<dbReference type="AlphaFoldDB" id="A0A3A8I1X3"/>
<dbReference type="GO" id="GO:0046403">
    <property type="term" value="F:polynucleotide 3'-phosphatase activity"/>
    <property type="evidence" value="ECO:0007669"/>
    <property type="project" value="TreeGrafter"/>
</dbReference>
<dbReference type="PANTHER" id="PTHR12083">
    <property type="entry name" value="BIFUNCTIONAL POLYNUCLEOTIDE PHOSPHATASE/KINASE"/>
    <property type="match status" value="1"/>
</dbReference>
<dbReference type="GO" id="GO:0006281">
    <property type="term" value="P:DNA repair"/>
    <property type="evidence" value="ECO:0007669"/>
    <property type="project" value="TreeGrafter"/>
</dbReference>
<name>A0A3A8I1X3_9BACT</name>
<dbReference type="Pfam" id="PF13671">
    <property type="entry name" value="AAA_33"/>
    <property type="match status" value="1"/>
</dbReference>
<evidence type="ECO:0000313" key="2">
    <source>
        <dbReference type="Proteomes" id="UP000268094"/>
    </source>
</evidence>
<accession>A0A3A8I1X3</accession>
<proteinExistence type="predicted"/>
<dbReference type="PANTHER" id="PTHR12083:SF9">
    <property type="entry name" value="BIFUNCTIONAL POLYNUCLEOTIDE PHOSPHATASE_KINASE"/>
    <property type="match status" value="1"/>
</dbReference>
<protein>
    <submittedName>
        <fullName evidence="1">ATP-binding protein</fullName>
    </submittedName>
</protein>
<dbReference type="EMBL" id="RAVZ01000285">
    <property type="protein sequence ID" value="RKG77362.1"/>
    <property type="molecule type" value="Genomic_DNA"/>
</dbReference>
<dbReference type="GO" id="GO:0003690">
    <property type="term" value="F:double-stranded DNA binding"/>
    <property type="evidence" value="ECO:0007669"/>
    <property type="project" value="TreeGrafter"/>
</dbReference>
<sequence length="149" mass="16948">MEAVIFTGIQGTGKSTFFKERFFHTHVRVSLDLLKTRHREAVLLRACLGVQQPLVVDNTNPTVEERAHYLGAAKSFGFRVVGYYFQSKVADALERNARRSGEQRVPTVGILGTYKRLQVPSPEEGFDALFFVRLSADGFVVEEWQREVR</sequence>